<evidence type="ECO:0000256" key="3">
    <source>
        <dbReference type="ARBA" id="ARBA00023125"/>
    </source>
</evidence>
<gene>
    <name evidence="6" type="ORF">JHX87_13130</name>
</gene>
<protein>
    <submittedName>
        <fullName evidence="6">LysR family transcriptional regulator</fullName>
    </submittedName>
</protein>
<dbReference type="SUPFAM" id="SSF53850">
    <property type="entry name" value="Periplasmic binding protein-like II"/>
    <property type="match status" value="1"/>
</dbReference>
<dbReference type="Gene3D" id="3.40.190.290">
    <property type="match status" value="1"/>
</dbReference>
<keyword evidence="4" id="KW-0804">Transcription</keyword>
<organism evidence="6 7">
    <name type="scientific">Paracoccus fistulariae</name>
    <dbReference type="NCBI Taxonomy" id="658446"/>
    <lineage>
        <taxon>Bacteria</taxon>
        <taxon>Pseudomonadati</taxon>
        <taxon>Pseudomonadota</taxon>
        <taxon>Alphaproteobacteria</taxon>
        <taxon>Rhodobacterales</taxon>
        <taxon>Paracoccaceae</taxon>
        <taxon>Paracoccus</taxon>
    </lineage>
</organism>
<evidence type="ECO:0000256" key="1">
    <source>
        <dbReference type="ARBA" id="ARBA00009437"/>
    </source>
</evidence>
<keyword evidence="7" id="KW-1185">Reference proteome</keyword>
<keyword evidence="3" id="KW-0238">DNA-binding</keyword>
<dbReference type="InterPro" id="IPR036388">
    <property type="entry name" value="WH-like_DNA-bd_sf"/>
</dbReference>
<dbReference type="PANTHER" id="PTHR30579:SF3">
    <property type="entry name" value="TRANSCRIPTIONAL REGULATORY PROTEIN"/>
    <property type="match status" value="1"/>
</dbReference>
<name>A0ABY7SIP2_9RHOB</name>
<dbReference type="InterPro" id="IPR000847">
    <property type="entry name" value="LysR_HTH_N"/>
</dbReference>
<feature type="domain" description="HTH lysR-type" evidence="5">
    <location>
        <begin position="4"/>
        <end position="61"/>
    </location>
</feature>
<keyword evidence="2" id="KW-0805">Transcription regulation</keyword>
<evidence type="ECO:0000313" key="6">
    <source>
        <dbReference type="EMBL" id="WCR06428.1"/>
    </source>
</evidence>
<evidence type="ECO:0000256" key="4">
    <source>
        <dbReference type="ARBA" id="ARBA00023163"/>
    </source>
</evidence>
<dbReference type="InterPro" id="IPR005119">
    <property type="entry name" value="LysR_subst-bd"/>
</dbReference>
<dbReference type="Pfam" id="PF00126">
    <property type="entry name" value="HTH_1"/>
    <property type="match status" value="1"/>
</dbReference>
<dbReference type="Proteomes" id="UP001219349">
    <property type="component" value="Chromosome"/>
</dbReference>
<dbReference type="SUPFAM" id="SSF46785">
    <property type="entry name" value="Winged helix' DNA-binding domain"/>
    <property type="match status" value="1"/>
</dbReference>
<dbReference type="RefSeq" id="WP_271884167.1">
    <property type="nucleotide sequence ID" value="NZ_CP067136.1"/>
</dbReference>
<dbReference type="CDD" id="cd05466">
    <property type="entry name" value="PBP2_LTTR_substrate"/>
    <property type="match status" value="1"/>
</dbReference>
<dbReference type="InterPro" id="IPR050176">
    <property type="entry name" value="LTTR"/>
</dbReference>
<reference evidence="6 7" key="1">
    <citation type="submission" date="2021-01" db="EMBL/GenBank/DDBJ databases">
        <title>Biogeographic distribution of Paracoccus.</title>
        <authorList>
            <person name="Hollensteiner J."/>
            <person name="Leineberger J."/>
            <person name="Brinkhoff T."/>
            <person name="Daniel R."/>
        </authorList>
    </citation>
    <scope>NUCLEOTIDE SEQUENCE [LARGE SCALE GENOMIC DNA]</scope>
    <source>
        <strain evidence="6 7">KCTC 22803</strain>
    </source>
</reference>
<evidence type="ECO:0000313" key="7">
    <source>
        <dbReference type="Proteomes" id="UP001219349"/>
    </source>
</evidence>
<proteinExistence type="inferred from homology"/>
<dbReference type="EMBL" id="CP067136">
    <property type="protein sequence ID" value="WCR06428.1"/>
    <property type="molecule type" value="Genomic_DNA"/>
</dbReference>
<accession>A0ABY7SIP2</accession>
<evidence type="ECO:0000259" key="5">
    <source>
        <dbReference type="PROSITE" id="PS50931"/>
    </source>
</evidence>
<dbReference type="Gene3D" id="1.10.10.10">
    <property type="entry name" value="Winged helix-like DNA-binding domain superfamily/Winged helix DNA-binding domain"/>
    <property type="match status" value="1"/>
</dbReference>
<evidence type="ECO:0000256" key="2">
    <source>
        <dbReference type="ARBA" id="ARBA00023015"/>
    </source>
</evidence>
<dbReference type="InterPro" id="IPR036390">
    <property type="entry name" value="WH_DNA-bd_sf"/>
</dbReference>
<dbReference type="PROSITE" id="PS50931">
    <property type="entry name" value="HTH_LYSR"/>
    <property type="match status" value="1"/>
</dbReference>
<sequence>MKNLDWEDLQIFYHVADTGGLSGAVAPTGLSAATIGRRMLALEQKTGQTLFHRSQSGYGLTRAGEALQSRVRAMRAAAMPVHEFLTEQAETPIIRLTAGTGTVFFLSDNISRLVRRDDGFRLNFLTTETTLDIAHREADLGIRNRPAQAGNLASRRLATLRFAPYRSWTAQQPDQLEWVGMDPAFARHPATHWLNAQDLPIRFLANSVATVHQLVRAGAGIGIMPCMIGDRDPALARAGPIIQDLTEDQYLVMHADDRHRPQMRRLIDRIVGLYRDSAAVLAGEQPIRDFSPDMG</sequence>
<comment type="similarity">
    <text evidence="1">Belongs to the LysR transcriptional regulatory family.</text>
</comment>
<dbReference type="Pfam" id="PF03466">
    <property type="entry name" value="LysR_substrate"/>
    <property type="match status" value="1"/>
</dbReference>
<dbReference type="PANTHER" id="PTHR30579">
    <property type="entry name" value="TRANSCRIPTIONAL REGULATOR"/>
    <property type="match status" value="1"/>
</dbReference>